<evidence type="ECO:0000256" key="1">
    <source>
        <dbReference type="SAM" id="Phobius"/>
    </source>
</evidence>
<evidence type="ECO:0000313" key="2">
    <source>
        <dbReference type="Ensembl" id="ENSTGEP00000020283.1"/>
    </source>
</evidence>
<proteinExistence type="predicted"/>
<dbReference type="Ensembl" id="ENSTGET00000024137.1">
    <property type="protein sequence ID" value="ENSTGEP00000020283.1"/>
    <property type="gene ID" value="ENSTGEG00000016307.1"/>
</dbReference>
<name>A0A8D2F8V1_THEGE</name>
<dbReference type="Proteomes" id="UP000694411">
    <property type="component" value="Unassembled WGS sequence"/>
</dbReference>
<keyword evidence="1" id="KW-0812">Transmembrane</keyword>
<accession>A0A8D2F8V1</accession>
<sequence>MLIRRVIIPILCFPFSFFFFGSFWPLERSVPEVLLLFRPREERGSSSQPPTFSYFRTVVLWRGPINHIEYQTSQFWGC</sequence>
<evidence type="ECO:0000313" key="3">
    <source>
        <dbReference type="Proteomes" id="UP000694411"/>
    </source>
</evidence>
<keyword evidence="1" id="KW-1133">Transmembrane helix</keyword>
<reference evidence="2" key="2">
    <citation type="submission" date="2025-09" db="UniProtKB">
        <authorList>
            <consortium name="Ensembl"/>
        </authorList>
    </citation>
    <scope>IDENTIFICATION</scope>
</reference>
<feature type="transmembrane region" description="Helical" evidence="1">
    <location>
        <begin position="6"/>
        <end position="26"/>
    </location>
</feature>
<keyword evidence="1" id="KW-0472">Membrane</keyword>
<reference evidence="2" key="1">
    <citation type="submission" date="2025-08" db="UniProtKB">
        <authorList>
            <consortium name="Ensembl"/>
        </authorList>
    </citation>
    <scope>IDENTIFICATION</scope>
</reference>
<keyword evidence="3" id="KW-1185">Reference proteome</keyword>
<protein>
    <submittedName>
        <fullName evidence="2">Uncharacterized protein</fullName>
    </submittedName>
</protein>
<organism evidence="2 3">
    <name type="scientific">Theropithecus gelada</name>
    <name type="common">Gelada baboon</name>
    <dbReference type="NCBI Taxonomy" id="9565"/>
    <lineage>
        <taxon>Eukaryota</taxon>
        <taxon>Metazoa</taxon>
        <taxon>Chordata</taxon>
        <taxon>Craniata</taxon>
        <taxon>Vertebrata</taxon>
        <taxon>Euteleostomi</taxon>
        <taxon>Mammalia</taxon>
        <taxon>Eutheria</taxon>
        <taxon>Euarchontoglires</taxon>
        <taxon>Primates</taxon>
        <taxon>Haplorrhini</taxon>
        <taxon>Catarrhini</taxon>
        <taxon>Cercopithecidae</taxon>
        <taxon>Cercopithecinae</taxon>
        <taxon>Theropithecus</taxon>
    </lineage>
</organism>
<dbReference type="AlphaFoldDB" id="A0A8D2F8V1"/>